<keyword evidence="1" id="KW-0732">Signal</keyword>
<dbReference type="GO" id="GO:0004222">
    <property type="term" value="F:metalloendopeptidase activity"/>
    <property type="evidence" value="ECO:0007669"/>
    <property type="project" value="TreeGrafter"/>
</dbReference>
<dbReference type="CDD" id="cd12797">
    <property type="entry name" value="M23_peptidase"/>
    <property type="match status" value="1"/>
</dbReference>
<dbReference type="InterPro" id="IPR050570">
    <property type="entry name" value="Cell_wall_metabolism_enzyme"/>
</dbReference>
<gene>
    <name evidence="3" type="ORF">CEE37_01710</name>
</gene>
<dbReference type="AlphaFoldDB" id="A0A532V5D7"/>
<reference evidence="3 4" key="1">
    <citation type="submission" date="2017-06" db="EMBL/GenBank/DDBJ databases">
        <title>Novel microbial phyla capable of carbon fixation and sulfur reduction in deep-sea sediments.</title>
        <authorList>
            <person name="Huang J."/>
            <person name="Baker B."/>
            <person name="Wang Y."/>
        </authorList>
    </citation>
    <scope>NUCLEOTIDE SEQUENCE [LARGE SCALE GENOMIC DNA]</scope>
    <source>
        <strain evidence="3">B3_LCP</strain>
    </source>
</reference>
<dbReference type="Gene3D" id="2.60.40.10">
    <property type="entry name" value="Immunoglobulins"/>
    <property type="match status" value="1"/>
</dbReference>
<dbReference type="Proteomes" id="UP000319619">
    <property type="component" value="Unassembled WGS sequence"/>
</dbReference>
<dbReference type="InterPro" id="IPR011055">
    <property type="entry name" value="Dup_hybrid_motif"/>
</dbReference>
<dbReference type="Gene3D" id="2.70.70.10">
    <property type="entry name" value="Glucose Permease (Domain IIA)"/>
    <property type="match status" value="1"/>
</dbReference>
<sequence>MILESIFTRNVSGRFFFLIIYAWLALFLSFPAVFSADNDHAKADPGYIWPTNAGRTLSSTFAETRDTHYHFGIDVRTNHSEGYSCYAVADGDVVRIRVSPYGYGKVLYLKMADGKTAVYAHLQRFGPKVAELVTAKQYKKKSFRCQIFFEPGELHFQQGDVLAYTGSTGVGYPHLHFEIRNEEGYLNPMNFGFTVKDTRSPKPDEVTIFPLRVNAGIDGSFYPVSFPIEPAYEKGNNHYKMTAIPAVYGDIGLGISADDRADEAPNSVCFYGLELSLDDSVIFSANYDKIGFYETKQIHLERDYWLKRNENKTSHHLWKDRNMTADFFGQGGGIINTNDYKIGVHDFEIGIYDFNGNYAYIHGQIQILEDATYPQKRNISKSIAPQELPTISNTDTSGITLTPGTIKADLYNDYLIFRIPDRNSDTYSHLAVTSTLFKNIPLVAKGGELMGRLPLALFDDFNLTVDLRQVDSGGSVIRDTLNFCFQSLSPEGGTVVSDDGLFQAQFAPSALYKTVYIQVLSEDPPDEDHFTSKIYHLHAGDVPLRGDAEISIKIPANEANPEKLGIHTLSEKGEWKFIDNDRITSPGSIFGASPQMESYVLIRDLDPPELHWLSFKQKTRSHLPTLRLRVRDQLSLVDDRTVSLTVDGNWVLMEYDPEAHTITGKPRNPLSPGDHNIQVSVKDYCGNEATLSATITVSPK</sequence>
<feature type="domain" description="M23ase beta-sheet core" evidence="2">
    <location>
        <begin position="69"/>
        <end position="137"/>
    </location>
</feature>
<comment type="caution">
    <text evidence="3">The sequence shown here is derived from an EMBL/GenBank/DDBJ whole genome shotgun (WGS) entry which is preliminary data.</text>
</comment>
<name>A0A532V5D7_UNCL8</name>
<proteinExistence type="predicted"/>
<dbReference type="InterPro" id="IPR016047">
    <property type="entry name" value="M23ase_b-sheet_dom"/>
</dbReference>
<accession>A0A532V5D7</accession>
<evidence type="ECO:0000256" key="1">
    <source>
        <dbReference type="ARBA" id="ARBA00022729"/>
    </source>
</evidence>
<dbReference type="EMBL" id="NJBN01000001">
    <property type="protein sequence ID" value="TKJ42423.1"/>
    <property type="molecule type" value="Genomic_DNA"/>
</dbReference>
<dbReference type="PANTHER" id="PTHR21666">
    <property type="entry name" value="PEPTIDASE-RELATED"/>
    <property type="match status" value="1"/>
</dbReference>
<organism evidence="3 4">
    <name type="scientific">candidate division LCP-89 bacterium B3_LCP</name>
    <dbReference type="NCBI Taxonomy" id="2012998"/>
    <lineage>
        <taxon>Bacteria</taxon>
        <taxon>Pseudomonadati</taxon>
        <taxon>Bacteria division LCP-89</taxon>
    </lineage>
</organism>
<dbReference type="InterPro" id="IPR013783">
    <property type="entry name" value="Ig-like_fold"/>
</dbReference>
<dbReference type="PANTHER" id="PTHR21666:SF289">
    <property type="entry name" value="L-ALA--D-GLU ENDOPEPTIDASE"/>
    <property type="match status" value="1"/>
</dbReference>
<evidence type="ECO:0000259" key="2">
    <source>
        <dbReference type="Pfam" id="PF01551"/>
    </source>
</evidence>
<evidence type="ECO:0000313" key="4">
    <source>
        <dbReference type="Proteomes" id="UP000319619"/>
    </source>
</evidence>
<dbReference type="SUPFAM" id="SSF51261">
    <property type="entry name" value="Duplicated hybrid motif"/>
    <property type="match status" value="2"/>
</dbReference>
<dbReference type="Pfam" id="PF01551">
    <property type="entry name" value="Peptidase_M23"/>
    <property type="match status" value="1"/>
</dbReference>
<evidence type="ECO:0000313" key="3">
    <source>
        <dbReference type="EMBL" id="TKJ42423.1"/>
    </source>
</evidence>
<protein>
    <recommendedName>
        <fullName evidence="2">M23ase beta-sheet core domain-containing protein</fullName>
    </recommendedName>
</protein>